<feature type="domain" description="FPG-type" evidence="14">
    <location>
        <begin position="260"/>
        <end position="294"/>
    </location>
</feature>
<dbReference type="HOGENOM" id="CLU_038423_2_1_11"/>
<protein>
    <recommendedName>
        <fullName evidence="2">DNA-(apurinic or apyrimidinic site) lyase</fullName>
        <ecNumber evidence="2">4.2.99.18</ecNumber>
    </recommendedName>
</protein>
<evidence type="ECO:0000256" key="9">
    <source>
        <dbReference type="ARBA" id="ARBA00023204"/>
    </source>
</evidence>
<organism evidence="15 16">
    <name type="scientific">Tropheryma whipplei (strain Twist)</name>
    <name type="common">Whipple's bacillus</name>
    <dbReference type="NCBI Taxonomy" id="203267"/>
    <lineage>
        <taxon>Bacteria</taxon>
        <taxon>Bacillati</taxon>
        <taxon>Actinomycetota</taxon>
        <taxon>Actinomycetes</taxon>
        <taxon>Micrococcales</taxon>
        <taxon>Tropherymataceae</taxon>
        <taxon>Tropheryma</taxon>
    </lineage>
</organism>
<dbReference type="EMBL" id="AE014184">
    <property type="protein sequence ID" value="AAO44493.1"/>
    <property type="molecule type" value="Genomic_DNA"/>
</dbReference>
<evidence type="ECO:0000256" key="2">
    <source>
        <dbReference type="ARBA" id="ARBA00012720"/>
    </source>
</evidence>
<keyword evidence="11" id="KW-0511">Multifunctional enzyme</keyword>
<dbReference type="GO" id="GO:0003684">
    <property type="term" value="F:damaged DNA binding"/>
    <property type="evidence" value="ECO:0007669"/>
    <property type="project" value="InterPro"/>
</dbReference>
<dbReference type="STRING" id="203267.TWT_396"/>
<dbReference type="Proteomes" id="UP000002200">
    <property type="component" value="Chromosome"/>
</dbReference>
<reference evidence="15 16" key="1">
    <citation type="journal article" date="2003" name="Genome Res.">
        <title>Tropheryma whipplei twist: a human pathogenic Actinobacteria with a reduced genome.</title>
        <authorList>
            <person name="Raoult D."/>
            <person name="Ogata H."/>
            <person name="Audic S."/>
            <person name="Robert C."/>
            <person name="Suhre K."/>
            <person name="Drancourt M."/>
            <person name="Claverie J.-M."/>
        </authorList>
    </citation>
    <scope>NUCLEOTIDE SEQUENCE [LARGE SCALE GENOMIC DNA]</scope>
    <source>
        <strain evidence="15 16">Twist</strain>
    </source>
</reference>
<evidence type="ECO:0000256" key="1">
    <source>
        <dbReference type="ARBA" id="ARBA00009409"/>
    </source>
</evidence>
<evidence type="ECO:0000256" key="7">
    <source>
        <dbReference type="ARBA" id="ARBA00022833"/>
    </source>
</evidence>
<evidence type="ECO:0000256" key="11">
    <source>
        <dbReference type="ARBA" id="ARBA00023268"/>
    </source>
</evidence>
<gene>
    <name evidence="15" type="ordered locus">TWT_396</name>
</gene>
<keyword evidence="7" id="KW-0862">Zinc</keyword>
<dbReference type="GO" id="GO:0140078">
    <property type="term" value="F:class I DNA-(apurinic or apyrimidinic site) endonuclease activity"/>
    <property type="evidence" value="ECO:0007669"/>
    <property type="project" value="UniProtKB-EC"/>
</dbReference>
<dbReference type="InterPro" id="IPR012319">
    <property type="entry name" value="FPG_cat"/>
</dbReference>
<dbReference type="AlphaFoldDB" id="Q83GB6"/>
<dbReference type="SMART" id="SM00898">
    <property type="entry name" value="Fapy_DNA_glyco"/>
    <property type="match status" value="1"/>
</dbReference>
<sequence length="294" mass="32511">MPEGHSIHRSAIQFEHNFVGKKIGISSPQGRFSPGARLLDKQRMISAKAYGKQLLLGFENNRFLQVHLGIYGAWQFYGNISCAPTILPGAEGIQSIGAPRRLKGPCITKNSGSTPGASWKDLMFKHQAQARAKLITDTAGVLLSGPAVCKVLTPEEADELISRLGPDPVVNPMGYNRFIKAARKSNLQICKLLMNQSAIAGIGNIYRAEILFRNRVNPFLTSNTIPEDTLKRIWDDWTVLLKCGIKTGQMITMNKAPGHWVYNHHKSPCSVCFHPIDCVNVAGRKLYWCVVCQA</sequence>
<dbReference type="CDD" id="cd08970">
    <property type="entry name" value="AcNei1_N"/>
    <property type="match status" value="1"/>
</dbReference>
<keyword evidence="12 15" id="KW-0326">Glycosidase</keyword>
<keyword evidence="3" id="KW-0479">Metal-binding</keyword>
<evidence type="ECO:0000256" key="10">
    <source>
        <dbReference type="ARBA" id="ARBA00023239"/>
    </source>
</evidence>
<keyword evidence="8" id="KW-0238">DNA-binding</keyword>
<evidence type="ECO:0000256" key="5">
    <source>
        <dbReference type="ARBA" id="ARBA00022771"/>
    </source>
</evidence>
<proteinExistence type="inferred from homology"/>
<keyword evidence="4" id="KW-0227">DNA damage</keyword>
<dbReference type="PANTHER" id="PTHR42697:SF1">
    <property type="entry name" value="ENDONUCLEASE 8"/>
    <property type="match status" value="1"/>
</dbReference>
<keyword evidence="6 15" id="KW-0378">Hydrolase</keyword>
<name>Q83GB6_TROWT</name>
<dbReference type="EC" id="4.2.99.18" evidence="2"/>
<dbReference type="InterPro" id="IPR010979">
    <property type="entry name" value="Ribosomal_uS13-like_H2TH"/>
</dbReference>
<dbReference type="Pfam" id="PF06831">
    <property type="entry name" value="H2TH"/>
    <property type="match status" value="1"/>
</dbReference>
<dbReference type="Gene3D" id="3.20.190.10">
    <property type="entry name" value="MutM-like, N-terminal"/>
    <property type="match status" value="1"/>
</dbReference>
<keyword evidence="10" id="KW-0456">Lyase</keyword>
<dbReference type="OrthoDB" id="9800855at2"/>
<dbReference type="KEGG" id="twh:TWT_396"/>
<comment type="similarity">
    <text evidence="1">Belongs to the FPG family.</text>
</comment>
<dbReference type="InterPro" id="IPR035937">
    <property type="entry name" value="FPG_N"/>
</dbReference>
<dbReference type="PANTHER" id="PTHR42697">
    <property type="entry name" value="ENDONUCLEASE 8"/>
    <property type="match status" value="1"/>
</dbReference>
<evidence type="ECO:0000256" key="12">
    <source>
        <dbReference type="ARBA" id="ARBA00023295"/>
    </source>
</evidence>
<dbReference type="SUPFAM" id="SSF46946">
    <property type="entry name" value="S13-like H2TH domain"/>
    <property type="match status" value="1"/>
</dbReference>
<evidence type="ECO:0000256" key="8">
    <source>
        <dbReference type="ARBA" id="ARBA00023125"/>
    </source>
</evidence>
<evidence type="ECO:0000256" key="4">
    <source>
        <dbReference type="ARBA" id="ARBA00022763"/>
    </source>
</evidence>
<dbReference type="InterPro" id="IPR000214">
    <property type="entry name" value="Znf_DNA_glyclase/AP_lyase"/>
</dbReference>
<keyword evidence="9" id="KW-0234">DNA repair</keyword>
<evidence type="ECO:0000313" key="15">
    <source>
        <dbReference type="EMBL" id="AAO44493.1"/>
    </source>
</evidence>
<accession>Q83GB6</accession>
<dbReference type="Gene3D" id="1.10.8.50">
    <property type="match status" value="1"/>
</dbReference>
<dbReference type="GO" id="GO:0006284">
    <property type="term" value="P:base-excision repair"/>
    <property type="evidence" value="ECO:0007669"/>
    <property type="project" value="InterPro"/>
</dbReference>
<evidence type="ECO:0000256" key="13">
    <source>
        <dbReference type="PROSITE-ProRule" id="PRU00391"/>
    </source>
</evidence>
<dbReference type="InterPro" id="IPR015886">
    <property type="entry name" value="H2TH_FPG"/>
</dbReference>
<evidence type="ECO:0000256" key="6">
    <source>
        <dbReference type="ARBA" id="ARBA00022801"/>
    </source>
</evidence>
<dbReference type="RefSeq" id="WP_011102549.1">
    <property type="nucleotide sequence ID" value="NC_004572.3"/>
</dbReference>
<dbReference type="SUPFAM" id="SSF57716">
    <property type="entry name" value="Glucocorticoid receptor-like (DNA-binding domain)"/>
    <property type="match status" value="1"/>
</dbReference>
<dbReference type="Pfam" id="PF01149">
    <property type="entry name" value="Fapy_DNA_glyco"/>
    <property type="match status" value="1"/>
</dbReference>
<evidence type="ECO:0000256" key="3">
    <source>
        <dbReference type="ARBA" id="ARBA00022723"/>
    </source>
</evidence>
<dbReference type="GO" id="GO:0000703">
    <property type="term" value="F:oxidized pyrimidine nucleobase lesion DNA N-glycosylase activity"/>
    <property type="evidence" value="ECO:0007669"/>
    <property type="project" value="TreeGrafter"/>
</dbReference>
<evidence type="ECO:0000259" key="14">
    <source>
        <dbReference type="PROSITE" id="PS51066"/>
    </source>
</evidence>
<evidence type="ECO:0000313" key="16">
    <source>
        <dbReference type="Proteomes" id="UP000002200"/>
    </source>
</evidence>
<keyword evidence="5 13" id="KW-0863">Zinc-finger</keyword>
<keyword evidence="16" id="KW-1185">Reference proteome</keyword>
<dbReference type="eggNOG" id="COG0266">
    <property type="taxonomic scope" value="Bacteria"/>
</dbReference>
<dbReference type="GO" id="GO:0008270">
    <property type="term" value="F:zinc ion binding"/>
    <property type="evidence" value="ECO:0007669"/>
    <property type="project" value="UniProtKB-KW"/>
</dbReference>
<dbReference type="SMART" id="SM01232">
    <property type="entry name" value="H2TH"/>
    <property type="match status" value="1"/>
</dbReference>
<dbReference type="PROSITE" id="PS51066">
    <property type="entry name" value="ZF_FPG_2"/>
    <property type="match status" value="1"/>
</dbReference>
<dbReference type="SUPFAM" id="SSF81624">
    <property type="entry name" value="N-terminal domain of MutM-like DNA repair proteins"/>
    <property type="match status" value="1"/>
</dbReference>